<gene>
    <name evidence="1" type="ORF">BMWSH_3956</name>
</gene>
<reference evidence="1 2" key="1">
    <citation type="journal article" date="2011" name="J. Bacteriol.">
        <title>Complete genome sequence of the industrial strain Bacillus megaterium WSH-002.</title>
        <authorList>
            <person name="Liu L."/>
            <person name="Li Y."/>
            <person name="Zhang J."/>
            <person name="Zou W."/>
            <person name="Zhou Z."/>
            <person name="Liu J."/>
            <person name="Li X."/>
            <person name="Wang L."/>
            <person name="Chen J."/>
        </authorList>
    </citation>
    <scope>NUCLEOTIDE SEQUENCE [LARGE SCALE GENOMIC DNA]</scope>
    <source>
        <strain evidence="1 2">WSH-002</strain>
    </source>
</reference>
<evidence type="ECO:0000313" key="2">
    <source>
        <dbReference type="Proteomes" id="UP000001283"/>
    </source>
</evidence>
<dbReference type="EMBL" id="CP003017">
    <property type="protein sequence ID" value="AEN90837.1"/>
    <property type="molecule type" value="Genomic_DNA"/>
</dbReference>
<evidence type="ECO:0000313" key="1">
    <source>
        <dbReference type="EMBL" id="AEN90837.1"/>
    </source>
</evidence>
<sequence length="40" mass="4493">MSTTKTTPLLIQLCKGKKQPESKSGCFFIGFERIDSFVLL</sequence>
<accession>A0A8D3X353</accession>
<protein>
    <submittedName>
        <fullName evidence="1">Uncharacterized protein</fullName>
    </submittedName>
</protein>
<proteinExistence type="predicted"/>
<name>A0A8D3X353_PRIMW</name>
<organism evidence="1 2">
    <name type="scientific">Priestia megaterium (strain WSH-002)</name>
    <name type="common">Bacillus megaterium</name>
    <dbReference type="NCBI Taxonomy" id="1006007"/>
    <lineage>
        <taxon>Bacteria</taxon>
        <taxon>Bacillati</taxon>
        <taxon>Bacillota</taxon>
        <taxon>Bacilli</taxon>
        <taxon>Bacillales</taxon>
        <taxon>Bacillaceae</taxon>
        <taxon>Priestia</taxon>
    </lineage>
</organism>
<dbReference type="Proteomes" id="UP000001283">
    <property type="component" value="Chromosome"/>
</dbReference>
<dbReference type="KEGG" id="bmh:BMWSH_3956"/>
<dbReference type="AlphaFoldDB" id="A0A8D3X353"/>